<protein>
    <submittedName>
        <fullName evidence="5">Restriction endonuclease subunit S</fullName>
    </submittedName>
</protein>
<feature type="domain" description="Type I restriction modification DNA specificity" evidence="4">
    <location>
        <begin position="188"/>
        <end position="350"/>
    </location>
</feature>
<reference evidence="5 6" key="1">
    <citation type="journal article" date="2014" name="Int. J. Syst. Evol. Microbiol.">
        <title>Sneathiella chungangensis sp. nov., isolated from a marine sand, and emended description of the genus Sneathiella.</title>
        <authorList>
            <person name="Siamphan C."/>
            <person name="Kim H."/>
            <person name="Lee J.S."/>
            <person name="Kim W."/>
        </authorList>
    </citation>
    <scope>NUCLEOTIDE SEQUENCE [LARGE SCALE GENOMIC DNA]</scope>
    <source>
        <strain evidence="5 6">KCTC 32476</strain>
    </source>
</reference>
<dbReference type="RefSeq" id="WP_161340316.1">
    <property type="nucleotide sequence ID" value="NZ_JBHSDG010000003.1"/>
</dbReference>
<proteinExistence type="inferred from homology"/>
<dbReference type="InterPro" id="IPR000055">
    <property type="entry name" value="Restrct_endonuc_typeI_TRD"/>
</dbReference>
<keyword evidence="3" id="KW-0238">DNA-binding</keyword>
<evidence type="ECO:0000313" key="5">
    <source>
        <dbReference type="EMBL" id="MZR23891.1"/>
    </source>
</evidence>
<sequence length="375" mass="42146">MEWAIKKLGDVCQVIAGQSPDGKFYNDNGNGLPFYQGKKEFGDKYIGEPKKWTSYTTKEAINGDILISVRAPVGPINFATQRICIGRGLAAIRPTEQLDRNFLFYGLLNMQKDISGNEGAVFASINKSQIERIEFSFPPLSEQKRIVAILDEAFAGIDAAIENTKRNLVNARELFESYLNNVFIQKGEGWVEKKLSDICQNLDSKRIPITKSQRESGIIPYYGASGIVDYVAGYIFNESLLLVSEDGANLLARTYPIAFSISGKTWVNNHAHVLRFDNLSSQKFVEFYLNSISLKPYVSGMAQPKLNQKSLNEIPIPYPDINMQAKIVEDLERLSFETQLLKSTYQQKLEALNELKQSILQKAFNGELTREEVAA</sequence>
<dbReference type="EMBL" id="WTVA01000015">
    <property type="protein sequence ID" value="MZR23891.1"/>
    <property type="molecule type" value="Genomic_DNA"/>
</dbReference>
<evidence type="ECO:0000256" key="3">
    <source>
        <dbReference type="ARBA" id="ARBA00023125"/>
    </source>
</evidence>
<dbReference type="InterPro" id="IPR052021">
    <property type="entry name" value="Type-I_RS_S_subunit"/>
</dbReference>
<keyword evidence="2" id="KW-0680">Restriction system</keyword>
<feature type="domain" description="Type I restriction modification DNA specificity" evidence="4">
    <location>
        <begin position="2"/>
        <end position="167"/>
    </location>
</feature>
<dbReference type="CDD" id="cd17499">
    <property type="entry name" value="RMtype1_S_CloLW9ORF3270P-TRD1-CR1_like"/>
    <property type="match status" value="1"/>
</dbReference>
<dbReference type="SUPFAM" id="SSF116734">
    <property type="entry name" value="DNA methylase specificity domain"/>
    <property type="match status" value="2"/>
</dbReference>
<evidence type="ECO:0000256" key="2">
    <source>
        <dbReference type="ARBA" id="ARBA00022747"/>
    </source>
</evidence>
<keyword evidence="5" id="KW-0540">Nuclease</keyword>
<gene>
    <name evidence="5" type="ORF">GQF03_16260</name>
</gene>
<comment type="caution">
    <text evidence="5">The sequence shown here is derived from an EMBL/GenBank/DDBJ whole genome shotgun (WGS) entry which is preliminary data.</text>
</comment>
<keyword evidence="5" id="KW-0378">Hydrolase</keyword>
<dbReference type="GO" id="GO:0003677">
    <property type="term" value="F:DNA binding"/>
    <property type="evidence" value="ECO:0007669"/>
    <property type="project" value="UniProtKB-KW"/>
</dbReference>
<accession>A0A845MJI2</accession>
<dbReference type="InterPro" id="IPR044946">
    <property type="entry name" value="Restrct_endonuc_typeI_TRD_sf"/>
</dbReference>
<name>A0A845MJI2_9PROT</name>
<dbReference type="GO" id="GO:0004519">
    <property type="term" value="F:endonuclease activity"/>
    <property type="evidence" value="ECO:0007669"/>
    <property type="project" value="UniProtKB-KW"/>
</dbReference>
<dbReference type="CDD" id="cd17262">
    <property type="entry name" value="RMtype1_S_Aco12261I-TRD2-CR2"/>
    <property type="match status" value="1"/>
</dbReference>
<dbReference type="Gene3D" id="3.90.220.20">
    <property type="entry name" value="DNA methylase specificity domains"/>
    <property type="match status" value="2"/>
</dbReference>
<dbReference type="PANTHER" id="PTHR30408">
    <property type="entry name" value="TYPE-1 RESTRICTION ENZYME ECOKI SPECIFICITY PROTEIN"/>
    <property type="match status" value="1"/>
</dbReference>
<dbReference type="PANTHER" id="PTHR30408:SF13">
    <property type="entry name" value="TYPE I RESTRICTION ENZYME HINDI SPECIFICITY SUBUNIT"/>
    <property type="match status" value="1"/>
</dbReference>
<dbReference type="GO" id="GO:0009307">
    <property type="term" value="P:DNA restriction-modification system"/>
    <property type="evidence" value="ECO:0007669"/>
    <property type="project" value="UniProtKB-KW"/>
</dbReference>
<evidence type="ECO:0000313" key="6">
    <source>
        <dbReference type="Proteomes" id="UP000445696"/>
    </source>
</evidence>
<keyword evidence="5" id="KW-0255">Endonuclease</keyword>
<dbReference type="Proteomes" id="UP000445696">
    <property type="component" value="Unassembled WGS sequence"/>
</dbReference>
<evidence type="ECO:0000256" key="1">
    <source>
        <dbReference type="ARBA" id="ARBA00010923"/>
    </source>
</evidence>
<evidence type="ECO:0000259" key="4">
    <source>
        <dbReference type="Pfam" id="PF01420"/>
    </source>
</evidence>
<dbReference type="OrthoDB" id="512700at2"/>
<organism evidence="5 6">
    <name type="scientific">Sneathiella chungangensis</name>
    <dbReference type="NCBI Taxonomy" id="1418234"/>
    <lineage>
        <taxon>Bacteria</taxon>
        <taxon>Pseudomonadati</taxon>
        <taxon>Pseudomonadota</taxon>
        <taxon>Alphaproteobacteria</taxon>
        <taxon>Sneathiellales</taxon>
        <taxon>Sneathiellaceae</taxon>
        <taxon>Sneathiella</taxon>
    </lineage>
</organism>
<keyword evidence="6" id="KW-1185">Reference proteome</keyword>
<dbReference type="Pfam" id="PF01420">
    <property type="entry name" value="Methylase_S"/>
    <property type="match status" value="2"/>
</dbReference>
<dbReference type="AlphaFoldDB" id="A0A845MJI2"/>
<comment type="similarity">
    <text evidence="1">Belongs to the type-I restriction system S methylase family.</text>
</comment>